<comment type="similarity">
    <text evidence="2 7 11">Belongs to the Glu/Leu/Phe/Val dehydrogenases family.</text>
</comment>
<dbReference type="GO" id="GO:0005739">
    <property type="term" value="C:mitochondrion"/>
    <property type="evidence" value="ECO:0007669"/>
    <property type="project" value="UniProtKB-SubCell"/>
</dbReference>
<dbReference type="AlphaFoldDB" id="A0A816X1T5"/>
<evidence type="ECO:0000256" key="7">
    <source>
        <dbReference type="PIRNR" id="PIRNR000185"/>
    </source>
</evidence>
<evidence type="ECO:0000313" key="13">
    <source>
        <dbReference type="EMBL" id="CAF2141558.1"/>
    </source>
</evidence>
<dbReference type="Gene3D" id="3.40.50.720">
    <property type="entry name" value="NAD(P)-binding Rossmann-like Domain"/>
    <property type="match status" value="1"/>
</dbReference>
<evidence type="ECO:0000256" key="11">
    <source>
        <dbReference type="RuleBase" id="RU004417"/>
    </source>
</evidence>
<dbReference type="InterPro" id="IPR014362">
    <property type="entry name" value="Glu_DH"/>
</dbReference>
<dbReference type="InterPro" id="IPR006096">
    <property type="entry name" value="Glu/Leu/Phe/Val/Trp_DH_C"/>
</dbReference>
<feature type="binding site" evidence="9">
    <location>
        <position position="185"/>
    </location>
    <ligand>
        <name>NAD(+)</name>
        <dbReference type="ChEBI" id="CHEBI:57540"/>
    </ligand>
</feature>
<dbReference type="InterPro" id="IPR036291">
    <property type="entry name" value="NAD(P)-bd_dom_sf"/>
</dbReference>
<dbReference type="GO" id="GO:0004352">
    <property type="term" value="F:glutamate dehydrogenase (NAD+) activity"/>
    <property type="evidence" value="ECO:0007669"/>
    <property type="project" value="TreeGrafter"/>
</dbReference>
<evidence type="ECO:0000256" key="10">
    <source>
        <dbReference type="PIRSR" id="PIRSR000185-3"/>
    </source>
</evidence>
<feature type="binding site" evidence="9">
    <location>
        <position position="84"/>
    </location>
    <ligand>
        <name>substrate</name>
    </ligand>
</feature>
<comment type="caution">
    <text evidence="13">The sequence shown here is derived from an EMBL/GenBank/DDBJ whole genome shotgun (WGS) entry which is preliminary data.</text>
</comment>
<comment type="subcellular location">
    <subcellularLocation>
        <location evidence="1">Mitochondrion</location>
    </subcellularLocation>
</comment>
<keyword evidence="3 7" id="KW-0560">Oxidoreductase</keyword>
<dbReference type="Pfam" id="PF02812">
    <property type="entry name" value="ELFV_dehydrog_N"/>
    <property type="match status" value="1"/>
</dbReference>
<dbReference type="SUPFAM" id="SSF51735">
    <property type="entry name" value="NAD(P)-binding Rossmann-fold domains"/>
    <property type="match status" value="1"/>
</dbReference>
<evidence type="ECO:0000256" key="9">
    <source>
        <dbReference type="PIRSR" id="PIRSR000185-2"/>
    </source>
</evidence>
<dbReference type="PANTHER" id="PTHR11606">
    <property type="entry name" value="GLUTAMATE DEHYDROGENASE"/>
    <property type="match status" value="1"/>
</dbReference>
<dbReference type="PRINTS" id="PR00082">
    <property type="entry name" value="GLFDHDRGNASE"/>
</dbReference>
<name>A0A816X1T5_9BILA</name>
<evidence type="ECO:0000256" key="1">
    <source>
        <dbReference type="ARBA" id="ARBA00004173"/>
    </source>
</evidence>
<feature type="binding site" evidence="9">
    <location>
        <position position="60"/>
    </location>
    <ligand>
        <name>substrate</name>
    </ligand>
</feature>
<proteinExistence type="inferred from homology"/>
<feature type="domain" description="Glutamate/phenylalanine/leucine/valine/L-tryptophan dehydrogenase C-terminal" evidence="12">
    <location>
        <begin position="133"/>
        <end position="347"/>
    </location>
</feature>
<evidence type="ECO:0000256" key="8">
    <source>
        <dbReference type="PIRSR" id="PIRSR000185-1"/>
    </source>
</evidence>
<reference evidence="13" key="1">
    <citation type="submission" date="2021-02" db="EMBL/GenBank/DDBJ databases">
        <authorList>
            <person name="Nowell W R."/>
        </authorList>
    </citation>
    <scope>NUCLEOTIDE SEQUENCE</scope>
</reference>
<dbReference type="PIRSF" id="PIRSF000185">
    <property type="entry name" value="Glu_DH"/>
    <property type="match status" value="1"/>
</dbReference>
<evidence type="ECO:0000313" key="14">
    <source>
        <dbReference type="Proteomes" id="UP000663824"/>
    </source>
</evidence>
<dbReference type="InterPro" id="IPR006095">
    <property type="entry name" value="Glu/Leu/Phe/Val/Trp_DH"/>
</dbReference>
<gene>
    <name evidence="13" type="ORF">MBJ925_LOCUS29618</name>
</gene>
<evidence type="ECO:0000259" key="12">
    <source>
        <dbReference type="SMART" id="SM00839"/>
    </source>
</evidence>
<dbReference type="EMBL" id="CAJNRE010015858">
    <property type="protein sequence ID" value="CAF2141558.1"/>
    <property type="molecule type" value="Genomic_DNA"/>
</dbReference>
<dbReference type="Pfam" id="PF00208">
    <property type="entry name" value="ELFV_dehydrog"/>
    <property type="match status" value="1"/>
</dbReference>
<keyword evidence="9" id="KW-0547">Nucleotide-binding</keyword>
<organism evidence="13 14">
    <name type="scientific">Rotaria magnacalcarata</name>
    <dbReference type="NCBI Taxonomy" id="392030"/>
    <lineage>
        <taxon>Eukaryota</taxon>
        <taxon>Metazoa</taxon>
        <taxon>Spiralia</taxon>
        <taxon>Gnathifera</taxon>
        <taxon>Rotifera</taxon>
        <taxon>Eurotatoria</taxon>
        <taxon>Bdelloidea</taxon>
        <taxon>Philodinida</taxon>
        <taxon>Philodinidae</taxon>
        <taxon>Rotaria</taxon>
    </lineage>
</organism>
<dbReference type="PANTHER" id="PTHR11606:SF13">
    <property type="entry name" value="GLUTAMATE DEHYDROGENASE 1, MITOCHONDRIAL"/>
    <property type="match status" value="1"/>
</dbReference>
<dbReference type="InterPro" id="IPR033524">
    <property type="entry name" value="Glu/Leu/Phe/Val_DH_AS"/>
</dbReference>
<dbReference type="PROSITE" id="PS00074">
    <property type="entry name" value="GLFV_DEHYDROGENASE"/>
    <property type="match status" value="1"/>
</dbReference>
<feature type="active site" description="Proton donor" evidence="8">
    <location>
        <position position="96"/>
    </location>
</feature>
<dbReference type="FunFam" id="3.40.50.720:FF:000100">
    <property type="entry name" value="Glutamate dehydrogenase 1, mitochondrial"/>
    <property type="match status" value="1"/>
</dbReference>
<dbReference type="Proteomes" id="UP000663824">
    <property type="component" value="Unassembled WGS sequence"/>
</dbReference>
<keyword evidence="4" id="KW-0496">Mitochondrion</keyword>
<evidence type="ECO:0000256" key="3">
    <source>
        <dbReference type="ARBA" id="ARBA00023002"/>
    </source>
</evidence>
<protein>
    <recommendedName>
        <fullName evidence="7">Glutamate dehydrogenase</fullName>
    </recommendedName>
</protein>
<dbReference type="InterPro" id="IPR006097">
    <property type="entry name" value="Glu/Leu/Phe/Val/Trp_DH_dimer"/>
</dbReference>
<keyword evidence="9" id="KW-0520">NAD</keyword>
<evidence type="ECO:0000256" key="2">
    <source>
        <dbReference type="ARBA" id="ARBA00006382"/>
    </source>
</evidence>
<feature type="site" description="Important for catalysis" evidence="10">
    <location>
        <position position="138"/>
    </location>
</feature>
<comment type="catalytic activity">
    <reaction evidence="5">
        <text>L-glutamate + NAD(+) + H2O = 2-oxoglutarate + NH4(+) + NADH + H(+)</text>
        <dbReference type="Rhea" id="RHEA:15133"/>
        <dbReference type="ChEBI" id="CHEBI:15377"/>
        <dbReference type="ChEBI" id="CHEBI:15378"/>
        <dbReference type="ChEBI" id="CHEBI:16810"/>
        <dbReference type="ChEBI" id="CHEBI:28938"/>
        <dbReference type="ChEBI" id="CHEBI:29985"/>
        <dbReference type="ChEBI" id="CHEBI:57540"/>
        <dbReference type="ChEBI" id="CHEBI:57945"/>
        <dbReference type="EC" id="1.4.1.3"/>
    </reaction>
</comment>
<dbReference type="SMART" id="SM00839">
    <property type="entry name" value="ELFV_dehydrog"/>
    <property type="match status" value="1"/>
</dbReference>
<comment type="catalytic activity">
    <reaction evidence="6">
        <text>L-glutamate + NADP(+) + H2O = 2-oxoglutarate + NH4(+) + NADPH + H(+)</text>
        <dbReference type="Rhea" id="RHEA:11612"/>
        <dbReference type="ChEBI" id="CHEBI:15377"/>
        <dbReference type="ChEBI" id="CHEBI:15378"/>
        <dbReference type="ChEBI" id="CHEBI:16810"/>
        <dbReference type="ChEBI" id="CHEBI:28938"/>
        <dbReference type="ChEBI" id="CHEBI:29985"/>
        <dbReference type="ChEBI" id="CHEBI:57783"/>
        <dbReference type="ChEBI" id="CHEBI:58349"/>
        <dbReference type="EC" id="1.4.1.3"/>
    </reaction>
</comment>
<dbReference type="Gene3D" id="1.10.287.140">
    <property type="match status" value="1"/>
</dbReference>
<evidence type="ECO:0000256" key="6">
    <source>
        <dbReference type="ARBA" id="ARBA00048577"/>
    </source>
</evidence>
<dbReference type="GO" id="GO:0006538">
    <property type="term" value="P:L-glutamate catabolic process"/>
    <property type="evidence" value="ECO:0007669"/>
    <property type="project" value="TreeGrafter"/>
</dbReference>
<dbReference type="SUPFAM" id="SSF53223">
    <property type="entry name" value="Aminoacid dehydrogenase-like, N-terminal domain"/>
    <property type="match status" value="1"/>
</dbReference>
<evidence type="ECO:0000256" key="5">
    <source>
        <dbReference type="ARBA" id="ARBA00047867"/>
    </source>
</evidence>
<dbReference type="FunFam" id="3.40.50.10860:FF:000007">
    <property type="entry name" value="Glutamate dehydrogenase 1, mitochondrial"/>
    <property type="match status" value="1"/>
</dbReference>
<dbReference type="Gene3D" id="3.40.50.10860">
    <property type="entry name" value="Leucine Dehydrogenase, chain A, domain 1"/>
    <property type="match status" value="1"/>
</dbReference>
<sequence>MHKSKLTEDMKRKKVRGILKMIKPCNHVLEIRFPIQRDNGELQMIEAYRAQHSQHRTPCKGGIRYSMDVNLDEVKALAALMTYKCACVDVPFGGGKAGVKINPKEWSETELERITRRLTVELAKKGFIGPGIDVPAPDMGTGEREMAWIADTYASTVGWEDIHAYGCVTGKPILSGGIHGRTSATGRGLYHGVDNFGANGPTTPEADQILMNNNVLVIPDLYINAGGVTVSYFEWLKNLSHVSYGRLTFKYQRDTNYSLLESVQGSLEEKFGRMGGKIPILPSDEFSKRMAGASEKDIVHSGLEQTMEKSARAIMETSLRYKLGLDIRTAAYVNAIEKIYKIYASAGIAFGG</sequence>
<evidence type="ECO:0000256" key="4">
    <source>
        <dbReference type="ARBA" id="ARBA00023128"/>
    </source>
</evidence>
<accession>A0A816X1T5</accession>
<dbReference type="GO" id="GO:0000166">
    <property type="term" value="F:nucleotide binding"/>
    <property type="evidence" value="ECO:0007669"/>
    <property type="project" value="UniProtKB-KW"/>
</dbReference>
<dbReference type="InterPro" id="IPR046346">
    <property type="entry name" value="Aminoacid_DH-like_N_sf"/>
</dbReference>